<keyword evidence="3" id="KW-1185">Reference proteome</keyword>
<keyword evidence="1" id="KW-0472">Membrane</keyword>
<name>A0ABX7PHJ1_9ACTN</name>
<evidence type="ECO:0000313" key="3">
    <source>
        <dbReference type="Proteomes" id="UP000662818"/>
    </source>
</evidence>
<evidence type="ECO:0008006" key="4">
    <source>
        <dbReference type="Google" id="ProtNLM"/>
    </source>
</evidence>
<keyword evidence="1" id="KW-1133">Transmembrane helix</keyword>
<dbReference type="Proteomes" id="UP000662818">
    <property type="component" value="Chromosome"/>
</dbReference>
<keyword evidence="1" id="KW-0812">Transmembrane</keyword>
<dbReference type="EMBL" id="CP022295">
    <property type="protein sequence ID" value="QSR25245.1"/>
    <property type="molecule type" value="Genomic_DNA"/>
</dbReference>
<organism evidence="2 3">
    <name type="scientific">Nocardioides aromaticivorans</name>
    <dbReference type="NCBI Taxonomy" id="200618"/>
    <lineage>
        <taxon>Bacteria</taxon>
        <taxon>Bacillati</taxon>
        <taxon>Actinomycetota</taxon>
        <taxon>Actinomycetes</taxon>
        <taxon>Propionibacteriales</taxon>
        <taxon>Nocardioidaceae</taxon>
        <taxon>Nocardioides</taxon>
    </lineage>
</organism>
<evidence type="ECO:0000256" key="1">
    <source>
        <dbReference type="SAM" id="Phobius"/>
    </source>
</evidence>
<accession>A0ABX7PHJ1</accession>
<gene>
    <name evidence="2" type="ORF">CFH99_06365</name>
</gene>
<protein>
    <recommendedName>
        <fullName evidence="4">DUF4129 domain-containing protein</fullName>
    </recommendedName>
</protein>
<evidence type="ECO:0000313" key="2">
    <source>
        <dbReference type="EMBL" id="QSR25245.1"/>
    </source>
</evidence>
<dbReference type="RefSeq" id="WP_207009385.1">
    <property type="nucleotide sequence ID" value="NZ_CP022295.1"/>
</dbReference>
<feature type="transmembrane region" description="Helical" evidence="1">
    <location>
        <begin position="29"/>
        <end position="51"/>
    </location>
</feature>
<sequence>MPAAADLVVADVPGMPEEFTGPVAYSDRWLWIGLALLALVVLYYLASWWFTRPPRPPAVPRREVDVPDAQRDHLARIDALVARVRAGEVGPRDGHQQLSELVRSYVATVTTLPARTMALADFRDRAPQELVDAIELMYPPEFAPDAADADPLASFDDAVDRSRRLVGTWG</sequence>
<proteinExistence type="predicted"/>
<reference evidence="2 3" key="1">
    <citation type="submission" date="2017-06" db="EMBL/GenBank/DDBJ databases">
        <title>Complete Genome Sequence of the Soil Carbazole-Degrading Bacterium Nocardioides aromaticivorans IC177.</title>
        <authorList>
            <person name="Vejarano F."/>
            <person name="Suzuki-Minakuchi C."/>
            <person name="Ohtsubo Y."/>
            <person name="Tsuda M."/>
            <person name="Okada K."/>
            <person name="Nojiri H."/>
        </authorList>
    </citation>
    <scope>NUCLEOTIDE SEQUENCE [LARGE SCALE GENOMIC DNA]</scope>
    <source>
        <strain evidence="2 3">IC177</strain>
    </source>
</reference>